<comment type="caution">
    <text evidence="1">The sequence shown here is derived from an EMBL/GenBank/DDBJ whole genome shotgun (WGS) entry which is preliminary data.</text>
</comment>
<organism evidence="1 2">
    <name type="scientific">Periconia digitata</name>
    <dbReference type="NCBI Taxonomy" id="1303443"/>
    <lineage>
        <taxon>Eukaryota</taxon>
        <taxon>Fungi</taxon>
        <taxon>Dikarya</taxon>
        <taxon>Ascomycota</taxon>
        <taxon>Pezizomycotina</taxon>
        <taxon>Dothideomycetes</taxon>
        <taxon>Pleosporomycetidae</taxon>
        <taxon>Pleosporales</taxon>
        <taxon>Massarineae</taxon>
        <taxon>Periconiaceae</taxon>
        <taxon>Periconia</taxon>
    </lineage>
</organism>
<dbReference type="Proteomes" id="UP001152607">
    <property type="component" value="Unassembled WGS sequence"/>
</dbReference>
<dbReference type="AlphaFoldDB" id="A0A9W4U741"/>
<reference evidence="1" key="1">
    <citation type="submission" date="2023-01" db="EMBL/GenBank/DDBJ databases">
        <authorList>
            <person name="Van Ghelder C."/>
            <person name="Rancurel C."/>
        </authorList>
    </citation>
    <scope>NUCLEOTIDE SEQUENCE</scope>
    <source>
        <strain evidence="1">CNCM I-4278</strain>
    </source>
</reference>
<accession>A0A9W4U741</accession>
<dbReference type="EMBL" id="CAOQHR010000002">
    <property type="protein sequence ID" value="CAI6312899.1"/>
    <property type="molecule type" value="Genomic_DNA"/>
</dbReference>
<evidence type="ECO:0000313" key="2">
    <source>
        <dbReference type="Proteomes" id="UP001152607"/>
    </source>
</evidence>
<sequence>MIIEIVETRAAERLVFNCIFIGGHRYIYRSRVVLTFDHAFSPSYDMALVDELRQICSWQVRMLMYRGL</sequence>
<gene>
    <name evidence="1" type="ORF">PDIGIT_LOCUS3287</name>
</gene>
<name>A0A9W4U741_9PLEO</name>
<evidence type="ECO:0000313" key="1">
    <source>
        <dbReference type="EMBL" id="CAI6312899.1"/>
    </source>
</evidence>
<keyword evidence="2" id="KW-1185">Reference proteome</keyword>
<proteinExistence type="predicted"/>
<protein>
    <submittedName>
        <fullName evidence="1">Uncharacterized protein</fullName>
    </submittedName>
</protein>